<dbReference type="EMBL" id="QPFP01000004">
    <property type="protein sequence ID" value="TEB37683.1"/>
    <property type="molecule type" value="Genomic_DNA"/>
</dbReference>
<dbReference type="AlphaFoldDB" id="A0A4Y7TU36"/>
<keyword evidence="2" id="KW-1185">Reference proteome</keyword>
<reference evidence="1 2" key="1">
    <citation type="journal article" date="2019" name="Nat. Ecol. Evol.">
        <title>Megaphylogeny resolves global patterns of mushroom evolution.</title>
        <authorList>
            <person name="Varga T."/>
            <person name="Krizsan K."/>
            <person name="Foldi C."/>
            <person name="Dima B."/>
            <person name="Sanchez-Garcia M."/>
            <person name="Sanchez-Ramirez S."/>
            <person name="Szollosi G.J."/>
            <person name="Szarkandi J.G."/>
            <person name="Papp V."/>
            <person name="Albert L."/>
            <person name="Andreopoulos W."/>
            <person name="Angelini C."/>
            <person name="Antonin V."/>
            <person name="Barry K.W."/>
            <person name="Bougher N.L."/>
            <person name="Buchanan P."/>
            <person name="Buyck B."/>
            <person name="Bense V."/>
            <person name="Catcheside P."/>
            <person name="Chovatia M."/>
            <person name="Cooper J."/>
            <person name="Damon W."/>
            <person name="Desjardin D."/>
            <person name="Finy P."/>
            <person name="Geml J."/>
            <person name="Haridas S."/>
            <person name="Hughes K."/>
            <person name="Justo A."/>
            <person name="Karasinski D."/>
            <person name="Kautmanova I."/>
            <person name="Kiss B."/>
            <person name="Kocsube S."/>
            <person name="Kotiranta H."/>
            <person name="LaButti K.M."/>
            <person name="Lechner B.E."/>
            <person name="Liimatainen K."/>
            <person name="Lipzen A."/>
            <person name="Lukacs Z."/>
            <person name="Mihaltcheva S."/>
            <person name="Morgado L.N."/>
            <person name="Niskanen T."/>
            <person name="Noordeloos M.E."/>
            <person name="Ohm R.A."/>
            <person name="Ortiz-Santana B."/>
            <person name="Ovrebo C."/>
            <person name="Racz N."/>
            <person name="Riley R."/>
            <person name="Savchenko A."/>
            <person name="Shiryaev A."/>
            <person name="Soop K."/>
            <person name="Spirin V."/>
            <person name="Szebenyi C."/>
            <person name="Tomsovsky M."/>
            <person name="Tulloss R.E."/>
            <person name="Uehling J."/>
            <person name="Grigoriev I.V."/>
            <person name="Vagvolgyi C."/>
            <person name="Papp T."/>
            <person name="Martin F.M."/>
            <person name="Miettinen O."/>
            <person name="Hibbett D.S."/>
            <person name="Nagy L.G."/>
        </authorList>
    </citation>
    <scope>NUCLEOTIDE SEQUENCE [LARGE SCALE GENOMIC DNA]</scope>
    <source>
        <strain evidence="1 2">FP101781</strain>
    </source>
</reference>
<dbReference type="Proteomes" id="UP000298030">
    <property type="component" value="Unassembled WGS sequence"/>
</dbReference>
<accession>A0A4Y7TU36</accession>
<comment type="caution">
    <text evidence="1">The sequence shown here is derived from an EMBL/GenBank/DDBJ whole genome shotgun (WGS) entry which is preliminary data.</text>
</comment>
<organism evidence="1 2">
    <name type="scientific">Coprinellus micaceus</name>
    <name type="common">Glistening ink-cap mushroom</name>
    <name type="synonym">Coprinus micaceus</name>
    <dbReference type="NCBI Taxonomy" id="71717"/>
    <lineage>
        <taxon>Eukaryota</taxon>
        <taxon>Fungi</taxon>
        <taxon>Dikarya</taxon>
        <taxon>Basidiomycota</taxon>
        <taxon>Agaricomycotina</taxon>
        <taxon>Agaricomycetes</taxon>
        <taxon>Agaricomycetidae</taxon>
        <taxon>Agaricales</taxon>
        <taxon>Agaricineae</taxon>
        <taxon>Psathyrellaceae</taxon>
        <taxon>Coprinellus</taxon>
    </lineage>
</organism>
<evidence type="ECO:0000313" key="2">
    <source>
        <dbReference type="Proteomes" id="UP000298030"/>
    </source>
</evidence>
<proteinExistence type="predicted"/>
<protein>
    <submittedName>
        <fullName evidence="1">Uncharacterized protein</fullName>
    </submittedName>
</protein>
<gene>
    <name evidence="1" type="ORF">FA13DRAFT_1705804</name>
</gene>
<name>A0A4Y7TU36_COPMI</name>
<evidence type="ECO:0000313" key="1">
    <source>
        <dbReference type="EMBL" id="TEB37683.1"/>
    </source>
</evidence>
<sequence>MSSDSTLDTENYRIHLGPEIPAAIYHAIAKSSEQFKSSSKFHAEIIENSIKAINEVAAVQARLKSFMKVAEEAMERMGERLDLVDSELVRTSKELARLQYLVELLVESALQSPGEGYVEPSLPFQFSDLTLHL</sequence>